<dbReference type="PANTHER" id="PTHR40596">
    <property type="entry name" value="CITRATE LYASE ALPHA CHAIN"/>
    <property type="match status" value="1"/>
</dbReference>
<evidence type="ECO:0000313" key="2">
    <source>
        <dbReference type="Proteomes" id="UP000325785"/>
    </source>
</evidence>
<evidence type="ECO:0000313" key="1">
    <source>
        <dbReference type="EMBL" id="QEW29268.1"/>
    </source>
</evidence>
<dbReference type="GO" id="GO:0005737">
    <property type="term" value="C:cytoplasm"/>
    <property type="evidence" value="ECO:0007669"/>
    <property type="project" value="InterPro"/>
</dbReference>
<dbReference type="GO" id="GO:0008815">
    <property type="term" value="F:citrate (pro-3S)-lyase activity"/>
    <property type="evidence" value="ECO:0007669"/>
    <property type="project" value="UniProtKB-EC"/>
</dbReference>
<gene>
    <name evidence="1" type="primary">citF</name>
    <name evidence="1" type="ORF">RIdsm_05111</name>
</gene>
<dbReference type="Proteomes" id="UP000325785">
    <property type="component" value="Chromosome"/>
</dbReference>
<dbReference type="AlphaFoldDB" id="A0A5P3ALH7"/>
<reference evidence="1 2" key="1">
    <citation type="submission" date="2018-08" db="EMBL/GenBank/DDBJ databases">
        <title>Genetic Globetrotter - A new plasmid hitch-hiking vast phylogenetic and geographic distances.</title>
        <authorList>
            <person name="Vollmers J."/>
            <person name="Petersen J."/>
        </authorList>
    </citation>
    <scope>NUCLEOTIDE SEQUENCE [LARGE SCALE GENOMIC DNA]</scope>
    <source>
        <strain evidence="1 2">DSM 26383</strain>
    </source>
</reference>
<dbReference type="EC" id="4.1.3.6" evidence="1"/>
<accession>A0A5P3ALH7</accession>
<dbReference type="Pfam" id="PF04223">
    <property type="entry name" value="CitF"/>
    <property type="match status" value="1"/>
</dbReference>
<protein>
    <submittedName>
        <fullName evidence="1">Citrate lyase alpha chain</fullName>
        <ecNumber evidence="1">4.1.3.6</ecNumber>
    </submittedName>
</protein>
<dbReference type="EMBL" id="CP031598">
    <property type="protein sequence ID" value="QEW29268.1"/>
    <property type="molecule type" value="Genomic_DNA"/>
</dbReference>
<dbReference type="RefSeq" id="WP_057812289.1">
    <property type="nucleotide sequence ID" value="NZ_CP031598.1"/>
</dbReference>
<keyword evidence="1" id="KW-0456">Lyase</keyword>
<dbReference type="Gene3D" id="3.40.1080.10">
    <property type="entry name" value="Glutaconate Coenzyme A-transferase"/>
    <property type="match status" value="2"/>
</dbReference>
<dbReference type="SUPFAM" id="SSF100950">
    <property type="entry name" value="NagB/RpiA/CoA transferase-like"/>
    <property type="match status" value="2"/>
</dbReference>
<dbReference type="GO" id="GO:0009346">
    <property type="term" value="C:ATP-independent citrate lyase complex"/>
    <property type="evidence" value="ECO:0007669"/>
    <property type="project" value="InterPro"/>
</dbReference>
<sequence length="461" mass="47400">MRNIREALDKAEVKDGATLSFHHHLRNGDDVMRQVLAACSAAGLRDLHIAPSSLFPCHASLIPFLENGTVTRITTSYMTGPLADAVRAGLLPHPVILQSHGGRAAAIASGRLPIDAAFIAAPAVDGAGNLTGATGPAACGPLGYPMVDAAHARHVIAVTNHRTTDLPRVCIPAEQVHAIIETDHIGDASQIASGTTGRAPSPKGQAIADLTAQLIACSGLLQDGFRFQTGAGATSLAVARDLAPIMAKRNLKGAFAAGGITGALVEMFRAGLFATLRDVQAFDLPAVRSYAEDTSHLPMSAETYASPDHPDSIAKQLDVMILGAAEVDMNFNVNVTCASDGRIIGGSGGHADTAAGATLPIVTTQLAAGGFPKLVQSLTCLTTPGATIGAVVTEAGIAIHPSRPELAERARRSGLPVTTLDDLRQKAETGTNPAKDGQGTGKLVALCEAPDGQVIDEIRAP</sequence>
<dbReference type="GO" id="GO:0008814">
    <property type="term" value="F:citrate CoA-transferase activity"/>
    <property type="evidence" value="ECO:0007669"/>
    <property type="project" value="InterPro"/>
</dbReference>
<dbReference type="InterPro" id="IPR037171">
    <property type="entry name" value="NagB/RpiA_transferase-like"/>
</dbReference>
<dbReference type="GO" id="GO:0006084">
    <property type="term" value="P:acetyl-CoA metabolic process"/>
    <property type="evidence" value="ECO:0007669"/>
    <property type="project" value="InterPro"/>
</dbReference>
<organism evidence="1 2">
    <name type="scientific">Roseovarius indicus</name>
    <dbReference type="NCBI Taxonomy" id="540747"/>
    <lineage>
        <taxon>Bacteria</taxon>
        <taxon>Pseudomonadati</taxon>
        <taxon>Pseudomonadota</taxon>
        <taxon>Alphaproteobacteria</taxon>
        <taxon>Rhodobacterales</taxon>
        <taxon>Roseobacteraceae</taxon>
        <taxon>Roseovarius</taxon>
    </lineage>
</organism>
<dbReference type="InterPro" id="IPR006472">
    <property type="entry name" value="Citrate_lyase_asu"/>
</dbReference>
<dbReference type="PANTHER" id="PTHR40596:SF1">
    <property type="entry name" value="CITRATE LYASE ALPHA CHAIN"/>
    <property type="match status" value="1"/>
</dbReference>
<name>A0A5P3ALH7_9RHOB</name>
<proteinExistence type="predicted"/>
<dbReference type="OrthoDB" id="9767643at2"/>
<dbReference type="KEGG" id="rid:RIdsm_05111"/>